<evidence type="ECO:0000313" key="3">
    <source>
        <dbReference type="EMBL" id="KAL3783575.1"/>
    </source>
</evidence>
<keyword evidence="2" id="KW-0472">Membrane</keyword>
<dbReference type="EMBL" id="JALLAZ020000966">
    <property type="protein sequence ID" value="KAL3783575.1"/>
    <property type="molecule type" value="Genomic_DNA"/>
</dbReference>
<accession>A0ABD3P5T4</accession>
<feature type="compositionally biased region" description="Basic and acidic residues" evidence="1">
    <location>
        <begin position="59"/>
        <end position="74"/>
    </location>
</feature>
<evidence type="ECO:0000256" key="1">
    <source>
        <dbReference type="SAM" id="MobiDB-lite"/>
    </source>
</evidence>
<organism evidence="3 4">
    <name type="scientific">Stephanodiscus triporus</name>
    <dbReference type="NCBI Taxonomy" id="2934178"/>
    <lineage>
        <taxon>Eukaryota</taxon>
        <taxon>Sar</taxon>
        <taxon>Stramenopiles</taxon>
        <taxon>Ochrophyta</taxon>
        <taxon>Bacillariophyta</taxon>
        <taxon>Coscinodiscophyceae</taxon>
        <taxon>Thalassiosirophycidae</taxon>
        <taxon>Stephanodiscales</taxon>
        <taxon>Stephanodiscaceae</taxon>
        <taxon>Stephanodiscus</taxon>
    </lineage>
</organism>
<gene>
    <name evidence="3" type="ORF">ACHAW5_007883</name>
</gene>
<keyword evidence="2" id="KW-1133">Transmembrane helix</keyword>
<keyword evidence="4" id="KW-1185">Reference proteome</keyword>
<dbReference type="Proteomes" id="UP001530315">
    <property type="component" value="Unassembled WGS sequence"/>
</dbReference>
<name>A0ABD3P5T4_9STRA</name>
<comment type="caution">
    <text evidence="3">The sequence shown here is derived from an EMBL/GenBank/DDBJ whole genome shotgun (WGS) entry which is preliminary data.</text>
</comment>
<feature type="transmembrane region" description="Helical" evidence="2">
    <location>
        <begin position="16"/>
        <end position="37"/>
    </location>
</feature>
<feature type="region of interest" description="Disordered" evidence="1">
    <location>
        <begin position="59"/>
        <end position="81"/>
    </location>
</feature>
<keyword evidence="2" id="KW-0812">Transmembrane</keyword>
<evidence type="ECO:0000313" key="4">
    <source>
        <dbReference type="Proteomes" id="UP001530315"/>
    </source>
</evidence>
<protein>
    <recommendedName>
        <fullName evidence="5">Cytochrome c oxidase assembly protein COX16 homolog, mitochondrial</fullName>
    </recommendedName>
</protein>
<dbReference type="AlphaFoldDB" id="A0ABD3P5T4"/>
<evidence type="ECO:0000256" key="2">
    <source>
        <dbReference type="SAM" id="Phobius"/>
    </source>
</evidence>
<sequence>MFSSRFAKLVTDNKSAWKAGLVVVVAGTVFKVVYFNFSRGLMVDHMERRHHQATEHLRGAREFGSKMAKTREDSVPSLTPEQKEQLQEYLKLMKATQPDIYPKESGRWD</sequence>
<proteinExistence type="predicted"/>
<evidence type="ECO:0008006" key="5">
    <source>
        <dbReference type="Google" id="ProtNLM"/>
    </source>
</evidence>
<reference evidence="3 4" key="1">
    <citation type="submission" date="2024-10" db="EMBL/GenBank/DDBJ databases">
        <title>Updated reference genomes for cyclostephanoid diatoms.</title>
        <authorList>
            <person name="Roberts W.R."/>
            <person name="Alverson A.J."/>
        </authorList>
    </citation>
    <scope>NUCLEOTIDE SEQUENCE [LARGE SCALE GENOMIC DNA]</scope>
    <source>
        <strain evidence="3 4">AJA276-08</strain>
    </source>
</reference>